<dbReference type="FunFam" id="3.30.540.10:FF:000003">
    <property type="entry name" value="Inositol-1-monophosphatase"/>
    <property type="match status" value="1"/>
</dbReference>
<keyword evidence="3 6" id="KW-0479">Metal-binding</keyword>
<evidence type="ECO:0000256" key="5">
    <source>
        <dbReference type="ARBA" id="ARBA00022842"/>
    </source>
</evidence>
<comment type="similarity">
    <text evidence="2 7">Belongs to the inositol monophosphatase superfamily.</text>
</comment>
<evidence type="ECO:0000256" key="2">
    <source>
        <dbReference type="ARBA" id="ARBA00009759"/>
    </source>
</evidence>
<sequence>MQALGSRHLPLRNNVLHPNLRNQCSKRSTRVCRATGDAVKPDTLMQVALEAGRAGAKVIEESAKLPRQIERKEGNDVVTATDKASEAAIIEVIQKAFPGHAIQGEEGGVVGDVSSDYLWSIDPLDGTANFSTGYGSFCVSIGVLRHATPMAACIIEFVGGPSGDGFKQRTFTAKRNGGAFLEGQPLVVSKTRELRDAILATESLYLPDIPESWKPLSEMQRAFTASSRGVRISGSAAANACALATGTIDAYWQFNLKPWDIAAGALLVEEAGGQISTSDGCAWSVFDRSLVATNDLLHRQVLAVTEPETAKLRETGVKLGPWCVPTGYRVKSGAQLH</sequence>
<dbReference type="GO" id="GO:0046854">
    <property type="term" value="P:phosphatidylinositol phosphate biosynthetic process"/>
    <property type="evidence" value="ECO:0007669"/>
    <property type="project" value="InterPro"/>
</dbReference>
<feature type="binding site" evidence="6">
    <location>
        <position position="124"/>
    </location>
    <ligand>
        <name>Mg(2+)</name>
        <dbReference type="ChEBI" id="CHEBI:18420"/>
        <label>1</label>
        <note>catalytic</note>
    </ligand>
</feature>
<dbReference type="GO" id="GO:0006021">
    <property type="term" value="P:inositol biosynthetic process"/>
    <property type="evidence" value="ECO:0007669"/>
    <property type="project" value="UniProtKB-UniPathway"/>
</dbReference>
<dbReference type="AlphaFoldDB" id="A0A7S3QZJ5"/>
<comment type="catalytic activity">
    <reaction evidence="7">
        <text>a myo-inositol phosphate + H2O = myo-inositol + phosphate</text>
        <dbReference type="Rhea" id="RHEA:24056"/>
        <dbReference type="ChEBI" id="CHEBI:15377"/>
        <dbReference type="ChEBI" id="CHEBI:17268"/>
        <dbReference type="ChEBI" id="CHEBI:43474"/>
        <dbReference type="ChEBI" id="CHEBI:84139"/>
        <dbReference type="EC" id="3.1.3.25"/>
    </reaction>
</comment>
<dbReference type="EC" id="3.1.3.25" evidence="7"/>
<dbReference type="GO" id="GO:0007165">
    <property type="term" value="P:signal transduction"/>
    <property type="evidence" value="ECO:0007669"/>
    <property type="project" value="TreeGrafter"/>
</dbReference>
<dbReference type="CDD" id="cd01639">
    <property type="entry name" value="IMPase"/>
    <property type="match status" value="1"/>
</dbReference>
<evidence type="ECO:0000313" key="8">
    <source>
        <dbReference type="EMBL" id="CAE0497983.1"/>
    </source>
</evidence>
<dbReference type="PRINTS" id="PR00377">
    <property type="entry name" value="IMPHPHTASES"/>
</dbReference>
<evidence type="ECO:0000256" key="1">
    <source>
        <dbReference type="ARBA" id="ARBA00001946"/>
    </source>
</evidence>
<dbReference type="PANTHER" id="PTHR20854:SF17">
    <property type="entry name" value="PHOSPHATASE IMPL1, CHLOROPLASTIC"/>
    <property type="match status" value="1"/>
</dbReference>
<dbReference type="Gene3D" id="3.40.190.80">
    <property type="match status" value="1"/>
</dbReference>
<dbReference type="EMBL" id="HBIP01021842">
    <property type="protein sequence ID" value="CAE0497983.1"/>
    <property type="molecule type" value="Transcribed_RNA"/>
</dbReference>
<dbReference type="Pfam" id="PF00459">
    <property type="entry name" value="Inositol_P"/>
    <property type="match status" value="1"/>
</dbReference>
<feature type="binding site" evidence="6">
    <location>
        <position position="260"/>
    </location>
    <ligand>
        <name>Mg(2+)</name>
        <dbReference type="ChEBI" id="CHEBI:18420"/>
        <label>1</label>
        <note>catalytic</note>
    </ligand>
</feature>
<dbReference type="InterPro" id="IPR033942">
    <property type="entry name" value="IMPase"/>
</dbReference>
<keyword evidence="4 7" id="KW-0378">Hydrolase</keyword>
<evidence type="ECO:0000256" key="7">
    <source>
        <dbReference type="RuleBase" id="RU364068"/>
    </source>
</evidence>
<comment type="pathway">
    <text evidence="7">Polyol metabolism; myo-inositol biosynthesis; myo-inositol from D-glucose 6-phosphate: step 2/2.</text>
</comment>
<feature type="binding site" evidence="6">
    <location>
        <position position="122"/>
    </location>
    <ligand>
        <name>Mg(2+)</name>
        <dbReference type="ChEBI" id="CHEBI:18420"/>
        <label>1</label>
        <note>catalytic</note>
    </ligand>
</feature>
<dbReference type="GO" id="GO:0008934">
    <property type="term" value="F:inositol monophosphate 1-phosphatase activity"/>
    <property type="evidence" value="ECO:0007669"/>
    <property type="project" value="InterPro"/>
</dbReference>
<feature type="binding site" evidence="6">
    <location>
        <position position="125"/>
    </location>
    <ligand>
        <name>Mg(2+)</name>
        <dbReference type="ChEBI" id="CHEBI:18420"/>
        <label>1</label>
        <note>catalytic</note>
    </ligand>
</feature>
<dbReference type="GO" id="GO:0046872">
    <property type="term" value="F:metal ion binding"/>
    <property type="evidence" value="ECO:0007669"/>
    <property type="project" value="UniProtKB-KW"/>
</dbReference>
<dbReference type="InterPro" id="IPR000760">
    <property type="entry name" value="Inositol_monophosphatase-like"/>
</dbReference>
<feature type="binding site" evidence="6">
    <location>
        <position position="105"/>
    </location>
    <ligand>
        <name>Mg(2+)</name>
        <dbReference type="ChEBI" id="CHEBI:18420"/>
        <label>1</label>
        <note>catalytic</note>
    </ligand>
</feature>
<dbReference type="InterPro" id="IPR020583">
    <property type="entry name" value="Inositol_monoP_metal-BS"/>
</dbReference>
<evidence type="ECO:0000256" key="4">
    <source>
        <dbReference type="ARBA" id="ARBA00022801"/>
    </source>
</evidence>
<accession>A0A7S3QZJ5</accession>
<reference evidence="8" key="1">
    <citation type="submission" date="2021-01" db="EMBL/GenBank/DDBJ databases">
        <authorList>
            <person name="Corre E."/>
            <person name="Pelletier E."/>
            <person name="Niang G."/>
            <person name="Scheremetjew M."/>
            <person name="Finn R."/>
            <person name="Kale V."/>
            <person name="Holt S."/>
            <person name="Cochrane G."/>
            <person name="Meng A."/>
            <person name="Brown T."/>
            <person name="Cohen L."/>
        </authorList>
    </citation>
    <scope>NUCLEOTIDE SEQUENCE</scope>
    <source>
        <strain evidence="8">CCMP1320</strain>
    </source>
</reference>
<protein>
    <recommendedName>
        <fullName evidence="7">Inositol-1-monophosphatase</fullName>
        <ecNumber evidence="7">3.1.3.25</ecNumber>
    </recommendedName>
</protein>
<dbReference type="SUPFAM" id="SSF56655">
    <property type="entry name" value="Carbohydrate phosphatase"/>
    <property type="match status" value="1"/>
</dbReference>
<dbReference type="PANTHER" id="PTHR20854">
    <property type="entry name" value="INOSITOL MONOPHOSPHATASE"/>
    <property type="match status" value="1"/>
</dbReference>
<evidence type="ECO:0000256" key="6">
    <source>
        <dbReference type="PIRSR" id="PIRSR600760-2"/>
    </source>
</evidence>
<organism evidence="8">
    <name type="scientific">Dunaliella tertiolecta</name>
    <name type="common">Green alga</name>
    <dbReference type="NCBI Taxonomy" id="3047"/>
    <lineage>
        <taxon>Eukaryota</taxon>
        <taxon>Viridiplantae</taxon>
        <taxon>Chlorophyta</taxon>
        <taxon>core chlorophytes</taxon>
        <taxon>Chlorophyceae</taxon>
        <taxon>CS clade</taxon>
        <taxon>Chlamydomonadales</taxon>
        <taxon>Dunaliellaceae</taxon>
        <taxon>Dunaliella</taxon>
    </lineage>
</organism>
<proteinExistence type="inferred from homology"/>
<dbReference type="UniPathway" id="UPA00823">
    <property type="reaction ID" value="UER00788"/>
</dbReference>
<dbReference type="Gene3D" id="3.30.540.10">
    <property type="entry name" value="Fructose-1,6-Bisphosphatase, subunit A, domain 1"/>
    <property type="match status" value="1"/>
</dbReference>
<gene>
    <name evidence="8" type="ORF">DTER00134_LOCUS13056</name>
</gene>
<name>A0A7S3QZJ5_DUNTE</name>
<dbReference type="PROSITE" id="PS00630">
    <property type="entry name" value="IMP_2"/>
    <property type="match status" value="1"/>
</dbReference>
<evidence type="ECO:0000256" key="3">
    <source>
        <dbReference type="ARBA" id="ARBA00022723"/>
    </source>
</evidence>
<comment type="cofactor">
    <cofactor evidence="1 6 7">
        <name>Mg(2+)</name>
        <dbReference type="ChEBI" id="CHEBI:18420"/>
    </cofactor>
</comment>
<dbReference type="InterPro" id="IPR020550">
    <property type="entry name" value="Inositol_monophosphatase_CS"/>
</dbReference>
<keyword evidence="5 6" id="KW-0460">Magnesium</keyword>
<dbReference type="PROSITE" id="PS00629">
    <property type="entry name" value="IMP_1"/>
    <property type="match status" value="1"/>
</dbReference>